<reference evidence="6 7" key="1">
    <citation type="journal article" name="Sci. Rep.">
        <title>Genome-scale phylogenetic analyses confirm Olpidium as the closest living zoosporic fungus to the non-flagellated, terrestrial fungi.</title>
        <authorList>
            <person name="Chang Y."/>
            <person name="Rochon D."/>
            <person name="Sekimoto S."/>
            <person name="Wang Y."/>
            <person name="Chovatia M."/>
            <person name="Sandor L."/>
            <person name="Salamov A."/>
            <person name="Grigoriev I.V."/>
            <person name="Stajich J.E."/>
            <person name="Spatafora J.W."/>
        </authorList>
    </citation>
    <scope>NUCLEOTIDE SEQUENCE [LARGE SCALE GENOMIC DNA]</scope>
    <source>
        <strain evidence="6">S191</strain>
    </source>
</reference>
<dbReference type="GO" id="GO:0005783">
    <property type="term" value="C:endoplasmic reticulum"/>
    <property type="evidence" value="ECO:0007669"/>
    <property type="project" value="TreeGrafter"/>
</dbReference>
<sequence length="540" mass="59038">MSCLTRRRLSEGLLLLISLTHSNADIQKIIAFENAFERLLAIIAEQGGADGDIIVQDCLQLIHNLLRYNVSNQVGIGVARSESNFFRETNCIQRIPVILPTMNDDWPEQKVYNAVHLLRLIRVLVVPGNTTTVANQQFARTGVKLRTAGAIGGSSPLNSASDMRRSSAAGPPPGGEPATFEPAFLTLVSVATGDHRDEITTRAAAAYAFEVREALRQIGGLTSVFSLVRLLAGNCQCYVLQNADAQIALTSTLNATPEDNPNVGHEGLRLVPQLPALRIILSALLHADTSRKDPYRAWFAATMFAHMIWDNEQCKDLALGTSFGDVSSGEEPVSLLDTLGHKLQVLFRTGGDARVLVALMCQLSVWLYEHEPSVTNGAHTDETSRLVPTQIIEIITKSSNVDPLVQGMAAFLLGVVLEFNQDPQSPIPDAQLRHLSLTRVGADQFSNRINRLRDSRQLQQTAPFYQIGPERDTHGLPDLWFDYAFVEFFKKHAGPFLFISTVQHVGGLDAAAFASVSDCAAGIGLPNAFGFLTIRFPDNY</sequence>
<feature type="region of interest" description="Disordered" evidence="3">
    <location>
        <begin position="154"/>
        <end position="176"/>
    </location>
</feature>
<dbReference type="PANTHER" id="PTHR10013">
    <property type="entry name" value="GENERAL VESICULAR TRANSPORT FACTOR P115"/>
    <property type="match status" value="1"/>
</dbReference>
<evidence type="ECO:0000313" key="6">
    <source>
        <dbReference type="EMBL" id="KAG5463132.1"/>
    </source>
</evidence>
<evidence type="ECO:0000313" key="7">
    <source>
        <dbReference type="Proteomes" id="UP000673691"/>
    </source>
</evidence>
<comment type="subcellular location">
    <subcellularLocation>
        <location evidence="1">Golgi apparatus</location>
    </subcellularLocation>
</comment>
<dbReference type="InterPro" id="IPR011989">
    <property type="entry name" value="ARM-like"/>
</dbReference>
<evidence type="ECO:0000259" key="5">
    <source>
        <dbReference type="Pfam" id="PF04869"/>
    </source>
</evidence>
<dbReference type="InterPro" id="IPR024095">
    <property type="entry name" value="Vesicle_P115"/>
</dbReference>
<dbReference type="GO" id="GO:0000139">
    <property type="term" value="C:Golgi membrane"/>
    <property type="evidence" value="ECO:0007669"/>
    <property type="project" value="InterPro"/>
</dbReference>
<dbReference type="GO" id="GO:0048280">
    <property type="term" value="P:vesicle fusion with Golgi apparatus"/>
    <property type="evidence" value="ECO:0007669"/>
    <property type="project" value="InterPro"/>
</dbReference>
<name>A0A8H8DMC0_9FUNG</name>
<evidence type="ECO:0000256" key="4">
    <source>
        <dbReference type="SAM" id="SignalP"/>
    </source>
</evidence>
<feature type="signal peptide" evidence="4">
    <location>
        <begin position="1"/>
        <end position="24"/>
    </location>
</feature>
<dbReference type="Gene3D" id="1.25.10.10">
    <property type="entry name" value="Leucine-rich Repeat Variant"/>
    <property type="match status" value="2"/>
</dbReference>
<dbReference type="GO" id="GO:0012507">
    <property type="term" value="C:ER to Golgi transport vesicle membrane"/>
    <property type="evidence" value="ECO:0007669"/>
    <property type="project" value="TreeGrafter"/>
</dbReference>
<organism evidence="6 7">
    <name type="scientific">Olpidium bornovanus</name>
    <dbReference type="NCBI Taxonomy" id="278681"/>
    <lineage>
        <taxon>Eukaryota</taxon>
        <taxon>Fungi</taxon>
        <taxon>Fungi incertae sedis</taxon>
        <taxon>Olpidiomycota</taxon>
        <taxon>Olpidiomycotina</taxon>
        <taxon>Olpidiomycetes</taxon>
        <taxon>Olpidiales</taxon>
        <taxon>Olpidiaceae</taxon>
        <taxon>Olpidium</taxon>
    </lineage>
</organism>
<dbReference type="Proteomes" id="UP000673691">
    <property type="component" value="Unassembled WGS sequence"/>
</dbReference>
<dbReference type="AlphaFoldDB" id="A0A8H8DMC0"/>
<feature type="non-terminal residue" evidence="6">
    <location>
        <position position="540"/>
    </location>
</feature>
<evidence type="ECO:0000256" key="3">
    <source>
        <dbReference type="SAM" id="MobiDB-lite"/>
    </source>
</evidence>
<comment type="caution">
    <text evidence="6">The sequence shown here is derived from an EMBL/GenBank/DDBJ whole genome shotgun (WGS) entry which is preliminary data.</text>
</comment>
<proteinExistence type="predicted"/>
<dbReference type="OrthoDB" id="198977at2759"/>
<keyword evidence="7" id="KW-1185">Reference proteome</keyword>
<feature type="domain" description="Vesicle tethering protein Uso1/P115-like head" evidence="5">
    <location>
        <begin position="236"/>
        <end position="492"/>
    </location>
</feature>
<evidence type="ECO:0000256" key="1">
    <source>
        <dbReference type="ARBA" id="ARBA00004555"/>
    </source>
</evidence>
<protein>
    <submittedName>
        <fullName evidence="6">P115 like vesicle tethering protein</fullName>
    </submittedName>
</protein>
<keyword evidence="2" id="KW-0333">Golgi apparatus</keyword>
<evidence type="ECO:0000256" key="2">
    <source>
        <dbReference type="ARBA" id="ARBA00023034"/>
    </source>
</evidence>
<dbReference type="GO" id="GO:0006886">
    <property type="term" value="P:intracellular protein transport"/>
    <property type="evidence" value="ECO:0007669"/>
    <property type="project" value="InterPro"/>
</dbReference>
<dbReference type="Pfam" id="PF04869">
    <property type="entry name" value="Uso1_p115_head"/>
    <property type="match status" value="1"/>
</dbReference>
<feature type="chain" id="PRO_5034661595" evidence="4">
    <location>
        <begin position="25"/>
        <end position="540"/>
    </location>
</feature>
<dbReference type="GO" id="GO:0006888">
    <property type="term" value="P:endoplasmic reticulum to Golgi vesicle-mediated transport"/>
    <property type="evidence" value="ECO:0007669"/>
    <property type="project" value="TreeGrafter"/>
</dbReference>
<dbReference type="GO" id="GO:0048211">
    <property type="term" value="P:Golgi vesicle docking"/>
    <property type="evidence" value="ECO:0007669"/>
    <property type="project" value="TreeGrafter"/>
</dbReference>
<dbReference type="EMBL" id="JAEFCI010001092">
    <property type="protein sequence ID" value="KAG5463132.1"/>
    <property type="molecule type" value="Genomic_DNA"/>
</dbReference>
<dbReference type="InterPro" id="IPR006953">
    <property type="entry name" value="Vesicle_Uso1_P115_head"/>
</dbReference>
<gene>
    <name evidence="6" type="ORF">BJ554DRAFT_1553</name>
</gene>
<keyword evidence="4" id="KW-0732">Signal</keyword>
<dbReference type="GO" id="GO:0005795">
    <property type="term" value="C:Golgi stack"/>
    <property type="evidence" value="ECO:0007669"/>
    <property type="project" value="TreeGrafter"/>
</dbReference>
<dbReference type="PANTHER" id="PTHR10013:SF0">
    <property type="entry name" value="GENERAL VESICULAR TRANSPORT FACTOR P115"/>
    <property type="match status" value="1"/>
</dbReference>
<accession>A0A8H8DMC0</accession>